<dbReference type="OrthoDB" id="2745177at2759"/>
<name>K5VT60_PHACS</name>
<dbReference type="EMBL" id="JH930479">
    <property type="protein sequence ID" value="EKM49970.1"/>
    <property type="molecule type" value="Genomic_DNA"/>
</dbReference>
<gene>
    <name evidence="1" type="ORF">PHACADRAFT_264431</name>
</gene>
<dbReference type="KEGG" id="pco:PHACADRAFT_264431"/>
<evidence type="ECO:0000313" key="2">
    <source>
        <dbReference type="Proteomes" id="UP000008370"/>
    </source>
</evidence>
<proteinExistence type="predicted"/>
<keyword evidence="2" id="KW-1185">Reference proteome</keyword>
<dbReference type="InParanoid" id="K5VT60"/>
<dbReference type="RefSeq" id="XP_007401167.1">
    <property type="nucleotide sequence ID" value="XM_007401105.1"/>
</dbReference>
<sequence>MWTELSFGPEGNGVCPLDACFLEADVADVKARVAGMSVEARSSYLAEQMTFLRRWRKHVFLFQGWYEARKETRGEELSSLRDSRYNSIVGKLEEMGWSEEFSGMSYSDNRQFARLSAVRQSRTLTERAWRNAAPSIMAFMEKVKAERLHRERIDKIEKRLRVFDRTLPKIYNYRPGEPAELDIALGIPALREVIDGPAGEQVDENSFDFLIEQKTLEAFTRRWKKERDIYLAGLIAKKIPDLNPDVDPLSLAVASSFSCNRCRVKACCPQVHYCKYSLPHKPEVEEGDAYGEAAIKVLSKQYWEPSAFVPNVDVLSSVIVRCGLDPERASAANLNNSRVRFACRTCNHNGVAVTVMTWYAACFHRGTGGSCKVTDLYVVDDEITKAVSEAEQSYIGRARGSSSEDVQMCSHCSQLTSWRETKEKTIEHVQLVHQIEQPLEGRDFWPINEIARIPEHHSAVIDLLPEELKGSLTYRESNALQKGNTVFFKFESSADRALPYGLLRDW</sequence>
<protein>
    <submittedName>
        <fullName evidence="1">Uncharacterized protein</fullName>
    </submittedName>
</protein>
<reference evidence="1 2" key="1">
    <citation type="journal article" date="2012" name="BMC Genomics">
        <title>Comparative genomics of the white-rot fungi, Phanerochaete carnosa and P. chrysosporium, to elucidate the genetic basis of the distinct wood types they colonize.</title>
        <authorList>
            <person name="Suzuki H."/>
            <person name="MacDonald J."/>
            <person name="Syed K."/>
            <person name="Salamov A."/>
            <person name="Hori C."/>
            <person name="Aerts A."/>
            <person name="Henrissat B."/>
            <person name="Wiebenga A."/>
            <person name="vanKuyk P.A."/>
            <person name="Barry K."/>
            <person name="Lindquist E."/>
            <person name="LaButti K."/>
            <person name="Lapidus A."/>
            <person name="Lucas S."/>
            <person name="Coutinho P."/>
            <person name="Gong Y."/>
            <person name="Samejima M."/>
            <person name="Mahadevan R."/>
            <person name="Abou-Zaid M."/>
            <person name="de Vries R.P."/>
            <person name="Igarashi K."/>
            <person name="Yadav J.S."/>
            <person name="Grigoriev I.V."/>
            <person name="Master E.R."/>
        </authorList>
    </citation>
    <scope>NUCLEOTIDE SEQUENCE [LARGE SCALE GENOMIC DNA]</scope>
    <source>
        <strain evidence="1 2">HHB-10118-sp</strain>
    </source>
</reference>
<dbReference type="AlphaFoldDB" id="K5VT60"/>
<dbReference type="Proteomes" id="UP000008370">
    <property type="component" value="Unassembled WGS sequence"/>
</dbReference>
<organism evidence="1 2">
    <name type="scientific">Phanerochaete carnosa (strain HHB-10118-sp)</name>
    <name type="common">White-rot fungus</name>
    <name type="synonym">Peniophora carnosa</name>
    <dbReference type="NCBI Taxonomy" id="650164"/>
    <lineage>
        <taxon>Eukaryota</taxon>
        <taxon>Fungi</taxon>
        <taxon>Dikarya</taxon>
        <taxon>Basidiomycota</taxon>
        <taxon>Agaricomycotina</taxon>
        <taxon>Agaricomycetes</taxon>
        <taxon>Polyporales</taxon>
        <taxon>Phanerochaetaceae</taxon>
        <taxon>Phanerochaete</taxon>
    </lineage>
</organism>
<dbReference type="HOGENOM" id="CLU_538725_0_0_1"/>
<evidence type="ECO:0000313" key="1">
    <source>
        <dbReference type="EMBL" id="EKM49970.1"/>
    </source>
</evidence>
<dbReference type="GeneID" id="18918814"/>
<accession>K5VT60</accession>